<protein>
    <submittedName>
        <fullName evidence="1">Uncharacterized protein</fullName>
    </submittedName>
</protein>
<evidence type="ECO:0000313" key="1">
    <source>
        <dbReference type="EMBL" id="GAA3697251.1"/>
    </source>
</evidence>
<dbReference type="RefSeq" id="WP_344691751.1">
    <property type="nucleotide sequence ID" value="NZ_BAABBF010000001.1"/>
</dbReference>
<dbReference type="EMBL" id="BAABBF010000001">
    <property type="protein sequence ID" value="GAA3697251.1"/>
    <property type="molecule type" value="Genomic_DNA"/>
</dbReference>
<evidence type="ECO:0000313" key="2">
    <source>
        <dbReference type="Proteomes" id="UP001500523"/>
    </source>
</evidence>
<keyword evidence="2" id="KW-1185">Reference proteome</keyword>
<proteinExistence type="predicted"/>
<dbReference type="Proteomes" id="UP001500523">
    <property type="component" value="Unassembled WGS sequence"/>
</dbReference>
<comment type="caution">
    <text evidence="1">The sequence shown here is derived from an EMBL/GenBank/DDBJ whole genome shotgun (WGS) entry which is preliminary data.</text>
</comment>
<gene>
    <name evidence="1" type="ORF">GCM10022268_04660</name>
</gene>
<reference evidence="2" key="1">
    <citation type="journal article" date="2019" name="Int. J. Syst. Evol. Microbiol.">
        <title>The Global Catalogue of Microorganisms (GCM) 10K type strain sequencing project: providing services to taxonomists for standard genome sequencing and annotation.</title>
        <authorList>
            <consortium name="The Broad Institute Genomics Platform"/>
            <consortium name="The Broad Institute Genome Sequencing Center for Infectious Disease"/>
            <person name="Wu L."/>
            <person name="Ma J."/>
        </authorList>
    </citation>
    <scope>NUCLEOTIDE SEQUENCE [LARGE SCALE GENOMIC DNA]</scope>
    <source>
        <strain evidence="2">JCM 17498</strain>
    </source>
</reference>
<name>A0ABP7CZE6_9SPHN</name>
<sequence>MDVWHYKGQNTLHALTSDEDGANLPAELGPWTLVGVAELLDEGEDEQDAALLVSEYGYCCFE</sequence>
<accession>A0ABP7CZE6</accession>
<organism evidence="1 2">
    <name type="scientific">Sphingomonas cynarae</name>
    <dbReference type="NCBI Taxonomy" id="930197"/>
    <lineage>
        <taxon>Bacteria</taxon>
        <taxon>Pseudomonadati</taxon>
        <taxon>Pseudomonadota</taxon>
        <taxon>Alphaproteobacteria</taxon>
        <taxon>Sphingomonadales</taxon>
        <taxon>Sphingomonadaceae</taxon>
        <taxon>Sphingomonas</taxon>
    </lineage>
</organism>